<dbReference type="SUPFAM" id="SSF53639">
    <property type="entry name" value="AraD/HMP-PK domain-like"/>
    <property type="match status" value="1"/>
</dbReference>
<evidence type="ECO:0000256" key="2">
    <source>
        <dbReference type="ARBA" id="ARBA00023239"/>
    </source>
</evidence>
<dbReference type="SMART" id="SM01007">
    <property type="entry name" value="Aldolase_II"/>
    <property type="match status" value="1"/>
</dbReference>
<sequence>MSAAALIEAARALDALGVMPSKSGNLSLRTPRGCLITPAGLPYAETTEADLVEIGPGGEVLAGHRRPSSEWRLHTAVYAARPEAGAVVHTHSPCATALSCARQGIPPFHYMIALGGGADIRCAAYATFGTAALAEACVAALEGRKAALLANHGVVAFGGTLAGARTLALEVENLARQYLALRGAGLAPVLLTEAELAEVLAQFGGYGRLG</sequence>
<dbReference type="InterPro" id="IPR001303">
    <property type="entry name" value="Aldolase_II/adducin_N"/>
</dbReference>
<proteinExistence type="predicted"/>
<dbReference type="PANTHER" id="PTHR22789:SF0">
    <property type="entry name" value="3-OXO-TETRONATE 4-PHOSPHATE DECARBOXYLASE-RELATED"/>
    <property type="match status" value="1"/>
</dbReference>
<dbReference type="GO" id="GO:0005829">
    <property type="term" value="C:cytosol"/>
    <property type="evidence" value="ECO:0007669"/>
    <property type="project" value="TreeGrafter"/>
</dbReference>
<keyword evidence="5" id="KW-1185">Reference proteome</keyword>
<dbReference type="Pfam" id="PF00596">
    <property type="entry name" value="Aldolase_II"/>
    <property type="match status" value="1"/>
</dbReference>
<evidence type="ECO:0000259" key="3">
    <source>
        <dbReference type="SMART" id="SM01007"/>
    </source>
</evidence>
<accession>A0A4R4DMC6</accession>
<dbReference type="Gene3D" id="3.40.225.10">
    <property type="entry name" value="Class II aldolase/adducin N-terminal domain"/>
    <property type="match status" value="1"/>
</dbReference>
<keyword evidence="1" id="KW-0479">Metal-binding</keyword>
<evidence type="ECO:0000313" key="4">
    <source>
        <dbReference type="EMBL" id="TCZ61298.1"/>
    </source>
</evidence>
<keyword evidence="2" id="KW-0456">Lyase</keyword>
<protein>
    <submittedName>
        <fullName evidence="4">Class II aldolase</fullName>
    </submittedName>
</protein>
<dbReference type="OrthoDB" id="5291399at2"/>
<comment type="caution">
    <text evidence="4">The sequence shown here is derived from an EMBL/GenBank/DDBJ whole genome shotgun (WGS) entry which is preliminary data.</text>
</comment>
<dbReference type="GO" id="GO:0046872">
    <property type="term" value="F:metal ion binding"/>
    <property type="evidence" value="ECO:0007669"/>
    <property type="project" value="UniProtKB-KW"/>
</dbReference>
<dbReference type="GO" id="GO:0019323">
    <property type="term" value="P:pentose catabolic process"/>
    <property type="evidence" value="ECO:0007669"/>
    <property type="project" value="TreeGrafter"/>
</dbReference>
<dbReference type="RefSeq" id="WP_132289160.1">
    <property type="nucleotide sequence ID" value="NZ_SKBM01000010.1"/>
</dbReference>
<reference evidence="4 5" key="1">
    <citation type="submission" date="2019-03" db="EMBL/GenBank/DDBJ databases">
        <title>Paracraurococcus aquatilis NE82 genome sequence.</title>
        <authorList>
            <person name="Zhao Y."/>
            <person name="Du Z."/>
        </authorList>
    </citation>
    <scope>NUCLEOTIDE SEQUENCE [LARGE SCALE GENOMIC DNA]</scope>
    <source>
        <strain evidence="4 5">NE82</strain>
    </source>
</reference>
<organism evidence="4 5">
    <name type="scientific">Roseicella aquatilis</name>
    <dbReference type="NCBI Taxonomy" id="2527868"/>
    <lineage>
        <taxon>Bacteria</taxon>
        <taxon>Pseudomonadati</taxon>
        <taxon>Pseudomonadota</taxon>
        <taxon>Alphaproteobacteria</taxon>
        <taxon>Acetobacterales</taxon>
        <taxon>Roseomonadaceae</taxon>
        <taxon>Roseicella</taxon>
    </lineage>
</organism>
<evidence type="ECO:0000256" key="1">
    <source>
        <dbReference type="ARBA" id="ARBA00022723"/>
    </source>
</evidence>
<evidence type="ECO:0000313" key="5">
    <source>
        <dbReference type="Proteomes" id="UP000295023"/>
    </source>
</evidence>
<dbReference type="GO" id="GO:0016832">
    <property type="term" value="F:aldehyde-lyase activity"/>
    <property type="evidence" value="ECO:0007669"/>
    <property type="project" value="TreeGrafter"/>
</dbReference>
<dbReference type="EMBL" id="SKBM01000010">
    <property type="protein sequence ID" value="TCZ61298.1"/>
    <property type="molecule type" value="Genomic_DNA"/>
</dbReference>
<dbReference type="InterPro" id="IPR036409">
    <property type="entry name" value="Aldolase_II/adducin_N_sf"/>
</dbReference>
<feature type="domain" description="Class II aldolase/adducin N-terminal" evidence="3">
    <location>
        <begin position="4"/>
        <end position="179"/>
    </location>
</feature>
<dbReference type="PANTHER" id="PTHR22789">
    <property type="entry name" value="FUCULOSE PHOSPHATE ALDOLASE"/>
    <property type="match status" value="1"/>
</dbReference>
<dbReference type="AlphaFoldDB" id="A0A4R4DMC6"/>
<name>A0A4R4DMC6_9PROT</name>
<dbReference type="InterPro" id="IPR050197">
    <property type="entry name" value="Aldolase_class_II_sugar_metab"/>
</dbReference>
<gene>
    <name evidence="4" type="ORF">EXY23_12180</name>
</gene>
<dbReference type="Proteomes" id="UP000295023">
    <property type="component" value="Unassembled WGS sequence"/>
</dbReference>